<dbReference type="PANTHER" id="PTHR23509">
    <property type="entry name" value="PA-PL1 PHOSPHOLIPASE FAMILY"/>
    <property type="match status" value="1"/>
</dbReference>
<dbReference type="InterPro" id="IPR058055">
    <property type="entry name" value="PA-PLA1"/>
</dbReference>
<dbReference type="PANTHER" id="PTHR23509:SF10">
    <property type="entry name" value="LD21067P"/>
    <property type="match status" value="1"/>
</dbReference>
<dbReference type="GO" id="GO:0030134">
    <property type="term" value="C:COPII-coated ER to Golgi transport vesicle"/>
    <property type="evidence" value="ECO:0007669"/>
    <property type="project" value="TreeGrafter"/>
</dbReference>
<proteinExistence type="inferred from homology"/>
<dbReference type="GO" id="GO:0004620">
    <property type="term" value="F:phospholipase activity"/>
    <property type="evidence" value="ECO:0007669"/>
    <property type="project" value="TreeGrafter"/>
</dbReference>
<evidence type="ECO:0000313" key="5">
    <source>
        <dbReference type="EMBL" id="JAP02673.1"/>
    </source>
</evidence>
<organism evidence="5">
    <name type="scientific">Triatoma dimidiata</name>
    <name type="common">Kissing bug</name>
    <name type="synonym">Meccus dimidiatus</name>
    <dbReference type="NCBI Taxonomy" id="72491"/>
    <lineage>
        <taxon>Eukaryota</taxon>
        <taxon>Metazoa</taxon>
        <taxon>Ecdysozoa</taxon>
        <taxon>Arthropoda</taxon>
        <taxon>Hexapoda</taxon>
        <taxon>Insecta</taxon>
        <taxon>Pterygota</taxon>
        <taxon>Neoptera</taxon>
        <taxon>Paraneoptera</taxon>
        <taxon>Hemiptera</taxon>
        <taxon>Heteroptera</taxon>
        <taxon>Panheteroptera</taxon>
        <taxon>Cimicomorpha</taxon>
        <taxon>Reduviidae</taxon>
        <taxon>Triatominae</taxon>
        <taxon>Triatoma</taxon>
    </lineage>
</organism>
<feature type="compositionally biased region" description="Low complexity" evidence="2">
    <location>
        <begin position="95"/>
        <end position="108"/>
    </location>
</feature>
<accession>A0A0V0G3N2</accession>
<dbReference type="Pfam" id="PF02825">
    <property type="entry name" value="WWE"/>
    <property type="match status" value="1"/>
</dbReference>
<evidence type="ECO:0000256" key="1">
    <source>
        <dbReference type="ARBA" id="ARBA00038464"/>
    </source>
</evidence>
<dbReference type="PROSITE" id="PS50918">
    <property type="entry name" value="WWE"/>
    <property type="match status" value="1"/>
</dbReference>
<dbReference type="Pfam" id="PF02862">
    <property type="entry name" value="DDHD"/>
    <property type="match status" value="1"/>
</dbReference>
<dbReference type="InterPro" id="IPR004170">
    <property type="entry name" value="WWE_dom"/>
</dbReference>
<feature type="region of interest" description="Disordered" evidence="2">
    <location>
        <begin position="508"/>
        <end position="539"/>
    </location>
</feature>
<dbReference type="EMBL" id="GECL01003451">
    <property type="protein sequence ID" value="JAP02673.1"/>
    <property type="molecule type" value="Transcribed_RNA"/>
</dbReference>
<feature type="non-terminal residue" evidence="5">
    <location>
        <position position="1"/>
    </location>
</feature>
<evidence type="ECO:0000259" key="4">
    <source>
        <dbReference type="PROSITE" id="PS51043"/>
    </source>
</evidence>
<evidence type="ECO:0000256" key="2">
    <source>
        <dbReference type="SAM" id="MobiDB-lite"/>
    </source>
</evidence>
<reference evidence="5" key="1">
    <citation type="journal article" date="2018" name="J. Proteomics">
        <title>Exploring the molecular complexity of Triatoma dimidiata sialome.</title>
        <authorList>
            <person name="Santiago P.B."/>
            <person name="de Araujo C.N."/>
            <person name="Charneau S."/>
            <person name="Bastos I.M.D."/>
            <person name="Assumpcao T.C.F."/>
            <person name="Queiroz R.M.L."/>
            <person name="Praca Y.R."/>
            <person name="Cordeiro T.M."/>
            <person name="Garcia C.H.S."/>
            <person name="da Silva I.G."/>
            <person name="Raiol T."/>
            <person name="Motta F.N."/>
            <person name="de Araujo Oliveira J.V."/>
            <person name="de Sousa M.V."/>
            <person name="Ribeiro J.M.C."/>
            <person name="de Santana J.M."/>
        </authorList>
    </citation>
    <scope>NUCLEOTIDE SEQUENCE</scope>
    <source>
        <strain evidence="5">Santander</strain>
        <tissue evidence="5">Salivary glands</tissue>
    </source>
</reference>
<sequence length="1471" mass="159338">LASLAKVSSSQSILPNHPAYSQPLSRSILPGVQPSINLPSVLNTTSPLQTFSDVSQQGVNSSIPSLLPSAPLVVPTSPGSLPTSGVVNPLLQPYSHSVSTSSPPVSLPGNNTFSDLPKPPNTVYEPPINSSSVLRSASSSPLPSPTNVPLDHSSSIHSPIVCSPAVLEPSVAESSTLIGNIVAHVNTSHSDNISPALKQKVVSPSPPFQPVLAPSIQQTLVSPNQAVPSSPQSSLASVNASQIINLVTTAASHITFPPPIEVASQSSINQTITSIPSSLFKDQFEASIPKNITSTASELISSFPTSLSQSNSIQLVDSFSNTSISENVIAFQPISSTDTKHFQPISSPQTIVTNLTSLLQTKSSSGQLVSENTFLSSLDSVPATSHLISATSSNIVSNDKSVHISQSPSEISQLPCTSSNTFSEKYSVNSSSFINKSPPLPASAPKQNLEGPTDSKVQEDSLKNSVSSHSHYTQAASDPVTSVKSEPSFFTFTTSSASADFPDTLSLATKPSSDTSTILNSKNLSPSTENKNISITNTSKSLQPCGPLFSQAPSFPPAPSTTLSQNPQLSISEAITTPPLLNPSTFFSTSPTSTNQFVNPAVSTLQPLCSSQPNSPSFIPFPSRKFNAPSTTSIPTLVQTPATTALINPDTHKISTHISPSPSSVNSSHSPPPPYSSLSFPTNISAPETQSVIPPASAQVQPDGVTGTQGTSVVKDEELDQIPLDGNTVPLYNPLSVGALYHQTPAPTNKGGISNTYRLGSGLKRPSYAPVPDLGVIHQVPQVLPTMSGPPPLNVTSTASVTLATPSTTPSSSVTSSPPPESASFNYAVTAQGQIYRPAYHHWFYKKGGETKAIWQPFSMADSLYLEQVFTSPELNENTKVATDGGRYDVEVVRRRKVAVYWEEPHGEVRRCSWFVRAPVESRYIPYDENIAEILEDSYKTGCLRNEWNRRVELADGEVIILHSPNAMAHHQRSSSPDAWGNPPTMQQKPRIVKRGLEDFEISEGEPNQVDHLLLMVHGIGKVCDLRFRSLVPVVDDFRSVSLQLVQSHFRTGTENGNVGRVEVLPVEWHRALHTETIDKRLSDITLPSIPKAREFTNDVLLDILFYTSPVFCERIVQAVGAEINRVYNLYMTRNPGFRGGVSLSGHSLGSLILFDMLCHQRPRHIKTTYSPQSSIHESDEDMPEVGCLKTKARLNRRMSYLTIGSAGTGQPYIAYPQLNFQPKAFFALGSPIGMFLTVRGLEGLGEDFKFPTCPKFFNIFHPNDPVAYRMEALISSKMIGVPAVVIPHHKGRKRMHLELKDTMAHVTAALKQKLVDSMRSTWNTVYQLAMFHRPDSSIQHEVDKVIENEILSNNECEPTASNQYLLTEQEALEMKVGKLNDGDRIDYVLQEAPLETFNQYISAVRSHVVYWESEDTMLLILKELYATMGISPDSQVPQPILPFDISSDTNETYSEYTDSIGAPPTQFIRK</sequence>
<dbReference type="Pfam" id="PF23464">
    <property type="entry name" value="WWE_3"/>
    <property type="match status" value="1"/>
</dbReference>
<feature type="region of interest" description="Disordered" evidence="2">
    <location>
        <begin position="437"/>
        <end position="480"/>
    </location>
</feature>
<feature type="compositionally biased region" description="Low complexity" evidence="2">
    <location>
        <begin position="659"/>
        <end position="669"/>
    </location>
</feature>
<feature type="compositionally biased region" description="Low complexity" evidence="2">
    <location>
        <begin position="795"/>
        <end position="816"/>
    </location>
</feature>
<feature type="domain" description="DDHD" evidence="4">
    <location>
        <begin position="1219"/>
        <end position="1427"/>
    </location>
</feature>
<feature type="compositionally biased region" description="Low complexity" evidence="2">
    <location>
        <begin position="130"/>
        <end position="141"/>
    </location>
</feature>
<feature type="region of interest" description="Disordered" evidence="2">
    <location>
        <begin position="95"/>
        <end position="153"/>
    </location>
</feature>
<feature type="compositionally biased region" description="Polar residues" evidence="2">
    <location>
        <begin position="463"/>
        <end position="480"/>
    </location>
</feature>
<dbReference type="GO" id="GO:0046872">
    <property type="term" value="F:metal ion binding"/>
    <property type="evidence" value="ECO:0007669"/>
    <property type="project" value="InterPro"/>
</dbReference>
<dbReference type="PROSITE" id="PS51043">
    <property type="entry name" value="DDHD"/>
    <property type="match status" value="1"/>
</dbReference>
<feature type="region of interest" description="Disordered" evidence="2">
    <location>
        <begin position="788"/>
        <end position="821"/>
    </location>
</feature>
<protein>
    <submittedName>
        <fullName evidence="5">Putative phosphatidic acid-preferring phospholipase a1</fullName>
    </submittedName>
</protein>
<name>A0A0V0G3N2_TRIDM</name>
<dbReference type="SMART" id="SM01127">
    <property type="entry name" value="DDHD"/>
    <property type="match status" value="1"/>
</dbReference>
<evidence type="ECO:0000259" key="3">
    <source>
        <dbReference type="PROSITE" id="PS50918"/>
    </source>
</evidence>
<dbReference type="InterPro" id="IPR057825">
    <property type="entry name" value="WWE_SEC23-DDH2"/>
</dbReference>
<comment type="similarity">
    <text evidence="1">Belongs to the PA-PLA1 family.</text>
</comment>
<feature type="region of interest" description="Disordered" evidence="2">
    <location>
        <begin position="652"/>
        <end position="689"/>
    </location>
</feature>
<dbReference type="InterPro" id="IPR004177">
    <property type="entry name" value="DDHD_dom"/>
</dbReference>
<feature type="domain" description="WWE" evidence="3">
    <location>
        <begin position="828"/>
        <end position="911"/>
    </location>
</feature>